<protein>
    <recommendedName>
        <fullName evidence="1">DUF4253 domain-containing protein</fullName>
    </recommendedName>
</protein>
<evidence type="ECO:0000313" key="3">
    <source>
        <dbReference type="Proteomes" id="UP000000238"/>
    </source>
</evidence>
<dbReference type="InterPro" id="IPR025349">
    <property type="entry name" value="DUF4253"/>
</dbReference>
<name>Q2SM23_HAHCH</name>
<dbReference type="OrthoDB" id="3290673at2"/>
<organism evidence="2 3">
    <name type="scientific">Hahella chejuensis (strain KCTC 2396)</name>
    <dbReference type="NCBI Taxonomy" id="349521"/>
    <lineage>
        <taxon>Bacteria</taxon>
        <taxon>Pseudomonadati</taxon>
        <taxon>Pseudomonadota</taxon>
        <taxon>Gammaproteobacteria</taxon>
        <taxon>Oceanospirillales</taxon>
        <taxon>Hahellaceae</taxon>
        <taxon>Hahella</taxon>
    </lineage>
</organism>
<keyword evidence="3" id="KW-1185">Reference proteome</keyword>
<dbReference type="KEGG" id="hch:HCH_01440"/>
<dbReference type="Pfam" id="PF14062">
    <property type="entry name" value="DUF4253"/>
    <property type="match status" value="1"/>
</dbReference>
<dbReference type="RefSeq" id="WP_011395374.1">
    <property type="nucleotide sequence ID" value="NC_007645.1"/>
</dbReference>
<dbReference type="Proteomes" id="UP000000238">
    <property type="component" value="Chromosome"/>
</dbReference>
<proteinExistence type="predicted"/>
<dbReference type="EMBL" id="CP000155">
    <property type="protein sequence ID" value="ABC28301.1"/>
    <property type="molecule type" value="Genomic_DNA"/>
</dbReference>
<evidence type="ECO:0000313" key="2">
    <source>
        <dbReference type="EMBL" id="ABC28301.1"/>
    </source>
</evidence>
<feature type="domain" description="DUF4253" evidence="1">
    <location>
        <begin position="207"/>
        <end position="310"/>
    </location>
</feature>
<accession>Q2SM23</accession>
<dbReference type="eggNOG" id="ENOG5031J89">
    <property type="taxonomic scope" value="Bacteria"/>
</dbReference>
<dbReference type="AlphaFoldDB" id="Q2SM23"/>
<reference evidence="2 3" key="1">
    <citation type="journal article" date="2005" name="Nucleic Acids Res.">
        <title>Genomic blueprint of Hahella chejuensis, a marine microbe producing an algicidal agent.</title>
        <authorList>
            <person name="Jeong H."/>
            <person name="Yim J.H."/>
            <person name="Lee C."/>
            <person name="Choi S.-H."/>
            <person name="Park Y.K."/>
            <person name="Yoon S.H."/>
            <person name="Hur C.-G."/>
            <person name="Kang H.-Y."/>
            <person name="Kim D."/>
            <person name="Lee H.H."/>
            <person name="Park K.H."/>
            <person name="Park S.-H."/>
            <person name="Park H.-S."/>
            <person name="Lee H.K."/>
            <person name="Oh T.K."/>
            <person name="Kim J.F."/>
        </authorList>
    </citation>
    <scope>NUCLEOTIDE SEQUENCE [LARGE SCALE GENOMIC DNA]</scope>
    <source>
        <strain evidence="2 3">KCTC 2396</strain>
    </source>
</reference>
<gene>
    <name evidence="2" type="ordered locus">HCH_01440</name>
</gene>
<evidence type="ECO:0000259" key="1">
    <source>
        <dbReference type="Pfam" id="PF14062"/>
    </source>
</evidence>
<dbReference type="HOGENOM" id="CLU_930434_0_0_6"/>
<sequence length="313" mass="35651">MLKTEDQLCEILSGIGYDEHEIVMMDVPGVARKAFAVEITAGEAMDLWAEFRSISEQTGMWPVLHACWLNDAGSWREAVLNEDAFMRRPYGWEPSGADRDLSPEAICAGAAAADIKAILASHDRLYSEDLEENFEYSLGHTKERFGKVPSLDEINKLIAEKQINGYFEFERWMLEWEIQYSGAGDVLEPEYCDHIDWYEPQGQAQALMLLPTTKPWEALAYMHWYGAENVGSEASIAMLRRWHDKYGAELVAHYGTMLQFNAKSGPKDIFESFELACEQEALAPCTTALAGVLLRDHARSLMKTRRWFLHERP</sequence>